<evidence type="ECO:0000256" key="5">
    <source>
        <dbReference type="ARBA" id="ARBA00023242"/>
    </source>
</evidence>
<feature type="compositionally biased region" description="Pro residues" evidence="6">
    <location>
        <begin position="14"/>
        <end position="23"/>
    </location>
</feature>
<organism evidence="8 9">
    <name type="scientific">Aspergillus sydowii CBS 593.65</name>
    <dbReference type="NCBI Taxonomy" id="1036612"/>
    <lineage>
        <taxon>Eukaryota</taxon>
        <taxon>Fungi</taxon>
        <taxon>Dikarya</taxon>
        <taxon>Ascomycota</taxon>
        <taxon>Pezizomycotina</taxon>
        <taxon>Eurotiomycetes</taxon>
        <taxon>Eurotiomycetidae</taxon>
        <taxon>Eurotiales</taxon>
        <taxon>Aspergillaceae</taxon>
        <taxon>Aspergillus</taxon>
        <taxon>Aspergillus subgen. Nidulantes</taxon>
    </lineage>
</organism>
<evidence type="ECO:0000259" key="7">
    <source>
        <dbReference type="PROSITE" id="PS50048"/>
    </source>
</evidence>
<evidence type="ECO:0000256" key="1">
    <source>
        <dbReference type="ARBA" id="ARBA00022723"/>
    </source>
</evidence>
<dbReference type="InterPro" id="IPR036864">
    <property type="entry name" value="Zn2-C6_fun-type_DNA-bd_sf"/>
</dbReference>
<dbReference type="PROSITE" id="PS50048">
    <property type="entry name" value="ZN2_CY6_FUNGAL_2"/>
    <property type="match status" value="1"/>
</dbReference>
<keyword evidence="1" id="KW-0479">Metal-binding</keyword>
<keyword evidence="3" id="KW-0238">DNA-binding</keyword>
<dbReference type="AlphaFoldDB" id="A0A1L9T3F3"/>
<feature type="region of interest" description="Disordered" evidence="6">
    <location>
        <begin position="1"/>
        <end position="28"/>
    </location>
</feature>
<evidence type="ECO:0000313" key="9">
    <source>
        <dbReference type="Proteomes" id="UP000184356"/>
    </source>
</evidence>
<keyword evidence="2" id="KW-0805">Transcription regulation</keyword>
<dbReference type="GO" id="GO:0000981">
    <property type="term" value="F:DNA-binding transcription factor activity, RNA polymerase II-specific"/>
    <property type="evidence" value="ECO:0007669"/>
    <property type="project" value="InterPro"/>
</dbReference>
<dbReference type="PROSITE" id="PS00463">
    <property type="entry name" value="ZN2_CY6_FUNGAL_1"/>
    <property type="match status" value="1"/>
</dbReference>
<dbReference type="PANTHER" id="PTHR47256">
    <property type="entry name" value="ZN(II)2CYS6 TRANSCRIPTION FACTOR (EUROFUNG)-RELATED"/>
    <property type="match status" value="1"/>
</dbReference>
<evidence type="ECO:0000256" key="2">
    <source>
        <dbReference type="ARBA" id="ARBA00023015"/>
    </source>
</evidence>
<dbReference type="GeneID" id="63767209"/>
<keyword evidence="9" id="KW-1185">Reference proteome</keyword>
<keyword evidence="5" id="KW-0539">Nucleus</keyword>
<proteinExistence type="predicted"/>
<dbReference type="InterPro" id="IPR053187">
    <property type="entry name" value="Notoamide_regulator"/>
</dbReference>
<gene>
    <name evidence="8" type="ORF">ASPSYDRAFT_82134</name>
</gene>
<protein>
    <recommendedName>
        <fullName evidence="7">Zn(2)-C6 fungal-type domain-containing protein</fullName>
    </recommendedName>
</protein>
<dbReference type="InterPro" id="IPR007219">
    <property type="entry name" value="XnlR_reg_dom"/>
</dbReference>
<dbReference type="RefSeq" id="XP_040697629.1">
    <property type="nucleotide sequence ID" value="XM_040851136.1"/>
</dbReference>
<dbReference type="CDD" id="cd12148">
    <property type="entry name" value="fungal_TF_MHR"/>
    <property type="match status" value="1"/>
</dbReference>
<dbReference type="Gene3D" id="4.10.240.10">
    <property type="entry name" value="Zn(2)-C6 fungal-type DNA-binding domain"/>
    <property type="match status" value="1"/>
</dbReference>
<dbReference type="CDD" id="cd00067">
    <property type="entry name" value="GAL4"/>
    <property type="match status" value="1"/>
</dbReference>
<dbReference type="PANTHER" id="PTHR47256:SF4">
    <property type="entry name" value="ZN(II)2CYS6 TRANSCRIPTION FACTOR (EUROFUNG)"/>
    <property type="match status" value="1"/>
</dbReference>
<dbReference type="Pfam" id="PF04082">
    <property type="entry name" value="Fungal_trans"/>
    <property type="match status" value="1"/>
</dbReference>
<feature type="domain" description="Zn(2)-C6 fungal-type" evidence="7">
    <location>
        <begin position="36"/>
        <end position="65"/>
    </location>
</feature>
<evidence type="ECO:0000256" key="4">
    <source>
        <dbReference type="ARBA" id="ARBA00023163"/>
    </source>
</evidence>
<evidence type="ECO:0000313" key="8">
    <source>
        <dbReference type="EMBL" id="OJJ53823.1"/>
    </source>
</evidence>
<evidence type="ECO:0000256" key="6">
    <source>
        <dbReference type="SAM" id="MobiDB-lite"/>
    </source>
</evidence>
<keyword evidence="4" id="KW-0804">Transcription</keyword>
<dbReference type="Proteomes" id="UP000184356">
    <property type="component" value="Unassembled WGS sequence"/>
</dbReference>
<feature type="compositionally biased region" description="Low complexity" evidence="6">
    <location>
        <begin position="1"/>
        <end position="13"/>
    </location>
</feature>
<dbReference type="VEuPathDB" id="FungiDB:ASPSYDRAFT_82134"/>
<dbReference type="EMBL" id="KV878596">
    <property type="protein sequence ID" value="OJJ53823.1"/>
    <property type="molecule type" value="Genomic_DNA"/>
</dbReference>
<dbReference type="SUPFAM" id="SSF57701">
    <property type="entry name" value="Zn2/Cys6 DNA-binding domain"/>
    <property type="match status" value="1"/>
</dbReference>
<dbReference type="InterPro" id="IPR001138">
    <property type="entry name" value="Zn2Cys6_DnaBD"/>
</dbReference>
<sequence length="605" mass="68093">MSSQNSLRPLASGPGPPGAPPPTNTQVRRVSKTSLACTACRSRRSKCTGSRPCTSCVRAQTECIFDEEADMRRKVSIKRKIEDLEEVKDLFLDLIDSLKHSDNDHAVQLMDLIRSGASLGEVKAFLNIRLDRKAFQRSPELMEAQEQVERHDDARSAGRANIMRIQRLVDTPPFDVPAKPWTTVTSDDHFVSHLLSLWLTWTHPFLNCLDPELFIRDMKAGNLDCEFCSPFLVNAILAEACYYTDYPEAFAKPGDVSSKGQQFYEEARRLLEEEAGRVSIPTLQGMSYLVNYMILMGKDRMGWMYLGMTDRVVLEYTGSILTARGGHDSEKENPELQRGINNCLWGVFNSTTISRFATFKHTDLDPPRRGQLATDHDPKDTWACYPSSLEPAPAHTSCVFNSYCELSRLHCEIIHALFHPTQRPSEAELEDSVRRFYKKVQKWRQDLPSCIQTEDAAGPHILCLLNCYSTTKIQLHSLLKPLEAGDEHLPSSPSFPAETAKAICLASAREIATNIATHRRKWGIDRFPSPSIQWVSAGLFALLDGLDDPANRSAFIELCVVARSFSRRWPLAKAILRMIQLTAEQMGVLPSEVEPLFLDFGRTGQ</sequence>
<dbReference type="Pfam" id="PF00172">
    <property type="entry name" value="Zn_clus"/>
    <property type="match status" value="1"/>
</dbReference>
<dbReference type="GO" id="GO:0008270">
    <property type="term" value="F:zinc ion binding"/>
    <property type="evidence" value="ECO:0007669"/>
    <property type="project" value="InterPro"/>
</dbReference>
<dbReference type="SMART" id="SM00066">
    <property type="entry name" value="GAL4"/>
    <property type="match status" value="1"/>
</dbReference>
<reference evidence="9" key="1">
    <citation type="journal article" date="2017" name="Genome Biol.">
        <title>Comparative genomics reveals high biological diversity and specific adaptations in the industrially and medically important fungal genus Aspergillus.</title>
        <authorList>
            <person name="de Vries R.P."/>
            <person name="Riley R."/>
            <person name="Wiebenga A."/>
            <person name="Aguilar-Osorio G."/>
            <person name="Amillis S."/>
            <person name="Uchima C.A."/>
            <person name="Anderluh G."/>
            <person name="Asadollahi M."/>
            <person name="Askin M."/>
            <person name="Barry K."/>
            <person name="Battaglia E."/>
            <person name="Bayram O."/>
            <person name="Benocci T."/>
            <person name="Braus-Stromeyer S.A."/>
            <person name="Caldana C."/>
            <person name="Canovas D."/>
            <person name="Cerqueira G.C."/>
            <person name="Chen F."/>
            <person name="Chen W."/>
            <person name="Choi C."/>
            <person name="Clum A."/>
            <person name="Dos Santos R.A."/>
            <person name="Damasio A.R."/>
            <person name="Diallinas G."/>
            <person name="Emri T."/>
            <person name="Fekete E."/>
            <person name="Flipphi M."/>
            <person name="Freyberg S."/>
            <person name="Gallo A."/>
            <person name="Gournas C."/>
            <person name="Habgood R."/>
            <person name="Hainaut M."/>
            <person name="Harispe M.L."/>
            <person name="Henrissat B."/>
            <person name="Hilden K.S."/>
            <person name="Hope R."/>
            <person name="Hossain A."/>
            <person name="Karabika E."/>
            <person name="Karaffa L."/>
            <person name="Karanyi Z."/>
            <person name="Krasevec N."/>
            <person name="Kuo A."/>
            <person name="Kusch H."/>
            <person name="LaButti K."/>
            <person name="Lagendijk E.L."/>
            <person name="Lapidus A."/>
            <person name="Levasseur A."/>
            <person name="Lindquist E."/>
            <person name="Lipzen A."/>
            <person name="Logrieco A.F."/>
            <person name="MacCabe A."/>
            <person name="Maekelae M.R."/>
            <person name="Malavazi I."/>
            <person name="Melin P."/>
            <person name="Meyer V."/>
            <person name="Mielnichuk N."/>
            <person name="Miskei M."/>
            <person name="Molnar A.P."/>
            <person name="Mule G."/>
            <person name="Ngan C.Y."/>
            <person name="Orejas M."/>
            <person name="Orosz E."/>
            <person name="Ouedraogo J.P."/>
            <person name="Overkamp K.M."/>
            <person name="Park H.-S."/>
            <person name="Perrone G."/>
            <person name="Piumi F."/>
            <person name="Punt P.J."/>
            <person name="Ram A.F."/>
            <person name="Ramon A."/>
            <person name="Rauscher S."/>
            <person name="Record E."/>
            <person name="Riano-Pachon D.M."/>
            <person name="Robert V."/>
            <person name="Roehrig J."/>
            <person name="Ruller R."/>
            <person name="Salamov A."/>
            <person name="Salih N.S."/>
            <person name="Samson R.A."/>
            <person name="Sandor E."/>
            <person name="Sanguinetti M."/>
            <person name="Schuetze T."/>
            <person name="Sepcic K."/>
            <person name="Shelest E."/>
            <person name="Sherlock G."/>
            <person name="Sophianopoulou V."/>
            <person name="Squina F.M."/>
            <person name="Sun H."/>
            <person name="Susca A."/>
            <person name="Todd R.B."/>
            <person name="Tsang A."/>
            <person name="Unkles S.E."/>
            <person name="van de Wiele N."/>
            <person name="van Rossen-Uffink D."/>
            <person name="Oliveira J.V."/>
            <person name="Vesth T.C."/>
            <person name="Visser J."/>
            <person name="Yu J.-H."/>
            <person name="Zhou M."/>
            <person name="Andersen M.R."/>
            <person name="Archer D.B."/>
            <person name="Baker S.E."/>
            <person name="Benoit I."/>
            <person name="Brakhage A.A."/>
            <person name="Braus G.H."/>
            <person name="Fischer R."/>
            <person name="Frisvad J.C."/>
            <person name="Goldman G.H."/>
            <person name="Houbraken J."/>
            <person name="Oakley B."/>
            <person name="Pocsi I."/>
            <person name="Scazzocchio C."/>
            <person name="Seiboth B."/>
            <person name="vanKuyk P.A."/>
            <person name="Wortman J."/>
            <person name="Dyer P.S."/>
            <person name="Grigoriev I.V."/>
        </authorList>
    </citation>
    <scope>NUCLEOTIDE SEQUENCE [LARGE SCALE GENOMIC DNA]</scope>
    <source>
        <strain evidence="9">CBS 593.65</strain>
    </source>
</reference>
<dbReference type="STRING" id="1036612.A0A1L9T3F3"/>
<accession>A0A1L9T3F3</accession>
<dbReference type="GO" id="GO:0003677">
    <property type="term" value="F:DNA binding"/>
    <property type="evidence" value="ECO:0007669"/>
    <property type="project" value="UniProtKB-KW"/>
</dbReference>
<name>A0A1L9T3F3_9EURO</name>
<dbReference type="OrthoDB" id="2593732at2759"/>
<dbReference type="GO" id="GO:0006351">
    <property type="term" value="P:DNA-templated transcription"/>
    <property type="evidence" value="ECO:0007669"/>
    <property type="project" value="InterPro"/>
</dbReference>
<evidence type="ECO:0000256" key="3">
    <source>
        <dbReference type="ARBA" id="ARBA00023125"/>
    </source>
</evidence>